<dbReference type="AlphaFoldDB" id="A0A9W6NAN8"/>
<comment type="function">
    <text evidence="13 15">Part of a heterotetrameric complex that catalyzes the two-step biosynthesis of anthranilate, an intermediate in the biosynthesis of L-tryptophan. In the first step, the glutamine-binding beta subunit (TrpG) of anthranilate synthase (AS) provides the glutamine amidotransferase activity which generates ammonia as a substrate that, along with chorismate, is used in the second step, catalyzed by the large alpha subunit of AS (TrpE) to produce anthranilate. In the absence of TrpG, TrpE can synthesize anthranilate directly from chorismate and high concentrations of ammonia.</text>
</comment>
<feature type="domain" description="Anthranilate synthase component I N-terminal" evidence="17">
    <location>
        <begin position="29"/>
        <end position="174"/>
    </location>
</feature>
<evidence type="ECO:0000256" key="4">
    <source>
        <dbReference type="ARBA" id="ARBA00011575"/>
    </source>
</evidence>
<keyword evidence="11 15" id="KW-0057">Aromatic amino acid biosynthesis</keyword>
<comment type="pathway">
    <text evidence="2 15">Amino-acid biosynthesis; L-tryptophan biosynthesis; L-tryptophan from chorismate: step 1/5.</text>
</comment>
<evidence type="ECO:0000256" key="13">
    <source>
        <dbReference type="ARBA" id="ARBA00025634"/>
    </source>
</evidence>
<dbReference type="EC" id="4.1.3.27" evidence="5 15"/>
<dbReference type="SUPFAM" id="SSF56322">
    <property type="entry name" value="ADC synthase"/>
    <property type="match status" value="1"/>
</dbReference>
<dbReference type="GO" id="GO:0046872">
    <property type="term" value="F:metal ion binding"/>
    <property type="evidence" value="ECO:0007669"/>
    <property type="project" value="UniProtKB-KW"/>
</dbReference>
<proteinExistence type="inferred from homology"/>
<keyword evidence="12 15" id="KW-0456">Lyase</keyword>
<feature type="domain" description="Chorismate-utilising enzyme C-terminal" evidence="16">
    <location>
        <begin position="229"/>
        <end position="482"/>
    </location>
</feature>
<protein>
    <recommendedName>
        <fullName evidence="6 15">Anthranilate synthase component 1</fullName>
        <ecNumber evidence="5 15">4.1.3.27</ecNumber>
    </recommendedName>
</protein>
<dbReference type="InterPro" id="IPR006805">
    <property type="entry name" value="Anth_synth_I_N"/>
</dbReference>
<name>A0A9W6NAN8_9HYPH</name>
<comment type="catalytic activity">
    <reaction evidence="14 15">
        <text>chorismate + L-glutamine = anthranilate + pyruvate + L-glutamate + H(+)</text>
        <dbReference type="Rhea" id="RHEA:21732"/>
        <dbReference type="ChEBI" id="CHEBI:15361"/>
        <dbReference type="ChEBI" id="CHEBI:15378"/>
        <dbReference type="ChEBI" id="CHEBI:16567"/>
        <dbReference type="ChEBI" id="CHEBI:29748"/>
        <dbReference type="ChEBI" id="CHEBI:29985"/>
        <dbReference type="ChEBI" id="CHEBI:58359"/>
        <dbReference type="EC" id="4.1.3.27"/>
    </reaction>
</comment>
<organism evidence="18 19">
    <name type="scientific">Ancylobacter defluvii</name>
    <dbReference type="NCBI Taxonomy" id="1282440"/>
    <lineage>
        <taxon>Bacteria</taxon>
        <taxon>Pseudomonadati</taxon>
        <taxon>Pseudomonadota</taxon>
        <taxon>Alphaproteobacteria</taxon>
        <taxon>Hyphomicrobiales</taxon>
        <taxon>Xanthobacteraceae</taxon>
        <taxon>Ancylobacter</taxon>
    </lineage>
</organism>
<keyword evidence="19" id="KW-1185">Reference proteome</keyword>
<evidence type="ECO:0000259" key="16">
    <source>
        <dbReference type="Pfam" id="PF00425"/>
    </source>
</evidence>
<keyword evidence="7 15" id="KW-0028">Amino-acid biosynthesis</keyword>
<dbReference type="NCBIfam" id="TIGR00564">
    <property type="entry name" value="trpE_most"/>
    <property type="match status" value="1"/>
</dbReference>
<sequence length="504" mass="54495">MNLNPDAEAFASAYARGEAQVVGETLVADLETPVSAYLKIAADRANSFLLESVEGGATRGRYSMIGLDPDLIWRCRHGKAEINRRAALAPDVFEPCAQPPLVALRALVEESRIALPDGAPPMAAGIFGYLGYDMVRQMERLADAKPDLLGVPDSIFIRPTVMVVFDAVRDEVTVVTPVRPAAGVSASAALEAAHERIARVVAALEDALPAQAAEDALHQLVVPVSNTEPEAYLAMVERAKEYIRAGDIFQVVLSQRFDAPFTLPPFSLYRSLRRINPAPFLVYFNFGGFSIVCSSPEILVRLRDNTVTIRPIAGTRRRGATPQEDKALEAELLADPKERAEHLMLLDLGRNDVGRVAAIGTVEVTESFFIERYSQVMHIVSNVEGDLDPKHDALDALAAGFPAGTVSGAPKVRAMEIIDELERDKRGIYAGAIGYFGADGEMDTCIVLRTAVVKDGKMHVQAGAGIVFDSVPESEQQECANKARALFRAGEEAVRFAARAGRGQ</sequence>
<evidence type="ECO:0000256" key="6">
    <source>
        <dbReference type="ARBA" id="ARBA00020653"/>
    </source>
</evidence>
<dbReference type="EMBL" id="BSFM01000008">
    <property type="protein sequence ID" value="GLK83666.1"/>
    <property type="molecule type" value="Genomic_DNA"/>
</dbReference>
<dbReference type="InterPro" id="IPR005801">
    <property type="entry name" value="ADC_synthase"/>
</dbReference>
<dbReference type="RefSeq" id="WP_213363446.1">
    <property type="nucleotide sequence ID" value="NZ_BSFM01000008.1"/>
</dbReference>
<evidence type="ECO:0000259" key="17">
    <source>
        <dbReference type="Pfam" id="PF04715"/>
    </source>
</evidence>
<accession>A0A9W6NAN8</accession>
<comment type="similarity">
    <text evidence="3 15">Belongs to the anthranilate synthase component I family.</text>
</comment>
<gene>
    <name evidence="15" type="primary">trpE</name>
    <name evidence="18" type="ORF">GCM10017653_17350</name>
</gene>
<dbReference type="GO" id="GO:0004049">
    <property type="term" value="F:anthranilate synthase activity"/>
    <property type="evidence" value="ECO:0007669"/>
    <property type="project" value="UniProtKB-EC"/>
</dbReference>
<dbReference type="InterPro" id="IPR015890">
    <property type="entry name" value="Chorismate_C"/>
</dbReference>
<dbReference type="InterPro" id="IPR019999">
    <property type="entry name" value="Anth_synth_I-like"/>
</dbReference>
<keyword evidence="8 15" id="KW-0479">Metal-binding</keyword>
<keyword evidence="10 15" id="KW-0460">Magnesium</keyword>
<reference evidence="18" key="1">
    <citation type="journal article" date="2014" name="Int. J. Syst. Evol. Microbiol.">
        <title>Complete genome sequence of Corynebacterium casei LMG S-19264T (=DSM 44701T), isolated from a smear-ripened cheese.</title>
        <authorList>
            <consortium name="US DOE Joint Genome Institute (JGI-PGF)"/>
            <person name="Walter F."/>
            <person name="Albersmeier A."/>
            <person name="Kalinowski J."/>
            <person name="Ruckert C."/>
        </authorList>
    </citation>
    <scope>NUCLEOTIDE SEQUENCE</scope>
    <source>
        <strain evidence="18">VKM B-2789</strain>
    </source>
</reference>
<evidence type="ECO:0000256" key="8">
    <source>
        <dbReference type="ARBA" id="ARBA00022723"/>
    </source>
</evidence>
<evidence type="ECO:0000256" key="15">
    <source>
        <dbReference type="RuleBase" id="RU364045"/>
    </source>
</evidence>
<evidence type="ECO:0000256" key="11">
    <source>
        <dbReference type="ARBA" id="ARBA00023141"/>
    </source>
</evidence>
<keyword evidence="9 15" id="KW-0822">Tryptophan biosynthesis</keyword>
<evidence type="ECO:0000313" key="19">
    <source>
        <dbReference type="Proteomes" id="UP001143330"/>
    </source>
</evidence>
<dbReference type="Gene3D" id="3.60.120.10">
    <property type="entry name" value="Anthranilate synthase"/>
    <property type="match status" value="1"/>
</dbReference>
<dbReference type="PANTHER" id="PTHR11236:SF48">
    <property type="entry name" value="ISOCHORISMATE SYNTHASE MENF"/>
    <property type="match status" value="1"/>
</dbReference>
<comment type="cofactor">
    <cofactor evidence="1 15">
        <name>Mg(2+)</name>
        <dbReference type="ChEBI" id="CHEBI:18420"/>
    </cofactor>
</comment>
<reference evidence="18" key="2">
    <citation type="submission" date="2023-01" db="EMBL/GenBank/DDBJ databases">
        <authorList>
            <person name="Sun Q."/>
            <person name="Evtushenko L."/>
        </authorList>
    </citation>
    <scope>NUCLEOTIDE SEQUENCE</scope>
    <source>
        <strain evidence="18">VKM B-2789</strain>
    </source>
</reference>
<evidence type="ECO:0000256" key="5">
    <source>
        <dbReference type="ARBA" id="ARBA00012266"/>
    </source>
</evidence>
<dbReference type="GO" id="GO:0000162">
    <property type="term" value="P:L-tryptophan biosynthetic process"/>
    <property type="evidence" value="ECO:0007669"/>
    <property type="project" value="UniProtKB-KW"/>
</dbReference>
<comment type="caution">
    <text evidence="18">The sequence shown here is derived from an EMBL/GenBank/DDBJ whole genome shotgun (WGS) entry which is preliminary data.</text>
</comment>
<evidence type="ECO:0000313" key="18">
    <source>
        <dbReference type="EMBL" id="GLK83666.1"/>
    </source>
</evidence>
<dbReference type="InterPro" id="IPR005256">
    <property type="entry name" value="Anth_synth_I_PabB"/>
</dbReference>
<evidence type="ECO:0000256" key="12">
    <source>
        <dbReference type="ARBA" id="ARBA00023239"/>
    </source>
</evidence>
<evidence type="ECO:0000256" key="9">
    <source>
        <dbReference type="ARBA" id="ARBA00022822"/>
    </source>
</evidence>
<evidence type="ECO:0000256" key="2">
    <source>
        <dbReference type="ARBA" id="ARBA00004873"/>
    </source>
</evidence>
<evidence type="ECO:0000256" key="10">
    <source>
        <dbReference type="ARBA" id="ARBA00022842"/>
    </source>
</evidence>
<dbReference type="PANTHER" id="PTHR11236">
    <property type="entry name" value="AMINOBENZOATE/ANTHRANILATE SYNTHASE"/>
    <property type="match status" value="1"/>
</dbReference>
<evidence type="ECO:0000256" key="7">
    <source>
        <dbReference type="ARBA" id="ARBA00022605"/>
    </source>
</evidence>
<dbReference type="PRINTS" id="PR00095">
    <property type="entry name" value="ANTSNTHASEI"/>
</dbReference>
<comment type="subunit">
    <text evidence="4 15">Heterotetramer consisting of two non-identical subunits: a beta subunit (TrpG) and a large alpha subunit (TrpE).</text>
</comment>
<dbReference type="Pfam" id="PF00425">
    <property type="entry name" value="Chorismate_bind"/>
    <property type="match status" value="1"/>
</dbReference>
<evidence type="ECO:0000256" key="14">
    <source>
        <dbReference type="ARBA" id="ARBA00047683"/>
    </source>
</evidence>
<evidence type="ECO:0000256" key="3">
    <source>
        <dbReference type="ARBA" id="ARBA00009562"/>
    </source>
</evidence>
<dbReference type="Pfam" id="PF04715">
    <property type="entry name" value="Anth_synt_I_N"/>
    <property type="match status" value="1"/>
</dbReference>
<dbReference type="Proteomes" id="UP001143330">
    <property type="component" value="Unassembled WGS sequence"/>
</dbReference>
<evidence type="ECO:0000256" key="1">
    <source>
        <dbReference type="ARBA" id="ARBA00001946"/>
    </source>
</evidence>